<accession>A0AAV4FN36</accession>
<proteinExistence type="predicted"/>
<dbReference type="GO" id="GO:0003676">
    <property type="term" value="F:nucleic acid binding"/>
    <property type="evidence" value="ECO:0007669"/>
    <property type="project" value="InterPro"/>
</dbReference>
<organism evidence="1 2">
    <name type="scientific">Elysia marginata</name>
    <dbReference type="NCBI Taxonomy" id="1093978"/>
    <lineage>
        <taxon>Eukaryota</taxon>
        <taxon>Metazoa</taxon>
        <taxon>Spiralia</taxon>
        <taxon>Lophotrochozoa</taxon>
        <taxon>Mollusca</taxon>
        <taxon>Gastropoda</taxon>
        <taxon>Heterobranchia</taxon>
        <taxon>Euthyneura</taxon>
        <taxon>Panpulmonata</taxon>
        <taxon>Sacoglossa</taxon>
        <taxon>Placobranchoidea</taxon>
        <taxon>Plakobranchidae</taxon>
        <taxon>Elysia</taxon>
    </lineage>
</organism>
<dbReference type="PANTHER" id="PTHR46060">
    <property type="entry name" value="MARINER MOS1 TRANSPOSASE-LIKE PROTEIN"/>
    <property type="match status" value="1"/>
</dbReference>
<dbReference type="AlphaFoldDB" id="A0AAV4FN36"/>
<dbReference type="EMBL" id="BMAT01007937">
    <property type="protein sequence ID" value="GFR74702.1"/>
    <property type="molecule type" value="Genomic_DNA"/>
</dbReference>
<gene>
    <name evidence="1" type="ORF">ElyMa_003899600</name>
</gene>
<name>A0AAV4FN36_9GAST</name>
<dbReference type="InterPro" id="IPR036397">
    <property type="entry name" value="RNaseH_sf"/>
</dbReference>
<dbReference type="Pfam" id="PF01359">
    <property type="entry name" value="Transposase_1"/>
    <property type="match status" value="1"/>
</dbReference>
<evidence type="ECO:0000313" key="1">
    <source>
        <dbReference type="EMBL" id="GFR74702.1"/>
    </source>
</evidence>
<dbReference type="Proteomes" id="UP000762676">
    <property type="component" value="Unassembled WGS sequence"/>
</dbReference>
<evidence type="ECO:0000313" key="2">
    <source>
        <dbReference type="Proteomes" id="UP000762676"/>
    </source>
</evidence>
<sequence length="113" mass="12804">MYDANGTDKVQETVSREKFKSVKSAGKIMAPAFWDTLRVILVDFLSRGEAVNSDSYIDTLKRLRARTLRVRPNMDIGTVFLLHYNARTHTSIRTRETIASLEWTTATSPIVLA</sequence>
<protein>
    <submittedName>
        <fullName evidence="1">Mariner transposase</fullName>
    </submittedName>
</protein>
<comment type="caution">
    <text evidence="1">The sequence shown here is derived from an EMBL/GenBank/DDBJ whole genome shotgun (WGS) entry which is preliminary data.</text>
</comment>
<keyword evidence="2" id="KW-1185">Reference proteome</keyword>
<reference evidence="1 2" key="1">
    <citation type="journal article" date="2021" name="Elife">
        <title>Chloroplast acquisition without the gene transfer in kleptoplastic sea slugs, Plakobranchus ocellatus.</title>
        <authorList>
            <person name="Maeda T."/>
            <person name="Takahashi S."/>
            <person name="Yoshida T."/>
            <person name="Shimamura S."/>
            <person name="Takaki Y."/>
            <person name="Nagai Y."/>
            <person name="Toyoda A."/>
            <person name="Suzuki Y."/>
            <person name="Arimoto A."/>
            <person name="Ishii H."/>
            <person name="Satoh N."/>
            <person name="Nishiyama T."/>
            <person name="Hasebe M."/>
            <person name="Maruyama T."/>
            <person name="Minagawa J."/>
            <person name="Obokata J."/>
            <person name="Shigenobu S."/>
        </authorList>
    </citation>
    <scope>NUCLEOTIDE SEQUENCE [LARGE SCALE GENOMIC DNA]</scope>
</reference>
<dbReference type="Gene3D" id="3.30.420.10">
    <property type="entry name" value="Ribonuclease H-like superfamily/Ribonuclease H"/>
    <property type="match status" value="1"/>
</dbReference>
<dbReference type="InterPro" id="IPR052709">
    <property type="entry name" value="Transposase-MT_Hybrid"/>
</dbReference>
<dbReference type="InterPro" id="IPR001888">
    <property type="entry name" value="Transposase_1"/>
</dbReference>
<dbReference type="PANTHER" id="PTHR46060:SF1">
    <property type="entry name" value="MARINER MOS1 TRANSPOSASE-LIKE PROTEIN"/>
    <property type="match status" value="1"/>
</dbReference>